<protein>
    <submittedName>
        <fullName evidence="3">Type-2 restriction enzyme EcoRII</fullName>
        <ecNumber evidence="3">3.1.21.4</ecNumber>
    </submittedName>
</protein>
<dbReference type="EC" id="3.1.21.4" evidence="3"/>
<keyword evidence="3" id="KW-0378">Hydrolase</keyword>
<feature type="domain" description="Restriction endonuclease type II EcoRII N-terminal" evidence="2">
    <location>
        <begin position="23"/>
        <end position="140"/>
    </location>
</feature>
<dbReference type="Proteomes" id="UP000029267">
    <property type="component" value="Unassembled WGS sequence"/>
</dbReference>
<evidence type="ECO:0000313" key="4">
    <source>
        <dbReference type="Proteomes" id="UP000029267"/>
    </source>
</evidence>
<dbReference type="Pfam" id="PF09019">
    <property type="entry name" value="EcoRII-C"/>
    <property type="match status" value="1"/>
</dbReference>
<proteinExistence type="predicted"/>
<evidence type="ECO:0000259" key="1">
    <source>
        <dbReference type="Pfam" id="PF09019"/>
    </source>
</evidence>
<organism evidence="3 4">
    <name type="scientific">Geobacillus icigianus</name>
    <dbReference type="NCBI Taxonomy" id="1430331"/>
    <lineage>
        <taxon>Bacteria</taxon>
        <taxon>Bacillati</taxon>
        <taxon>Bacillota</taxon>
        <taxon>Bacilli</taxon>
        <taxon>Bacillales</taxon>
        <taxon>Anoxybacillaceae</taxon>
        <taxon>Geobacillus</taxon>
    </lineage>
</organism>
<dbReference type="InterPro" id="IPR023372">
    <property type="entry name" value="Rest_endonuc_II_EcoRII_N"/>
</dbReference>
<comment type="caution">
    <text evidence="3">The sequence shown here is derived from an EMBL/GenBank/DDBJ whole genome shotgun (WGS) entry which is preliminary data.</text>
</comment>
<dbReference type="InterPro" id="IPR015300">
    <property type="entry name" value="DNA-bd_pseudobarrel_sf"/>
</dbReference>
<feature type="domain" description="Restriction endonuclease type II EcoRII C-terminal" evidence="1">
    <location>
        <begin position="222"/>
        <end position="385"/>
    </location>
</feature>
<gene>
    <name evidence="3" type="ORF">EP10_002442</name>
</gene>
<dbReference type="InterPro" id="IPR011335">
    <property type="entry name" value="Restrct_endonuc-II-like"/>
</dbReference>
<dbReference type="SUPFAM" id="SSF101936">
    <property type="entry name" value="DNA-binding pseudobarrel domain"/>
    <property type="match status" value="1"/>
</dbReference>
<accession>A0ABU6BHZ2</accession>
<dbReference type="Gene3D" id="2.40.330.10">
    <property type="entry name" value="DNA-binding pseudobarrel domain"/>
    <property type="match status" value="1"/>
</dbReference>
<sequence length="394" mass="46507">MNMQQNEADRLTRAIEAAKKYGRFYCKFISPNDVNLTGAHQDGIYIAKQAWSLFFEEEGAKGENKDRYIKVHIDEYYPFESRVVYYGRGSRNEYRITRFWSNSPFEKEQQVGNLIIFIPMDPENYKVYILDTEEEIESFINTFSLSLANNNAVYLEGDRKDIDLSQQLERRIKEEVSFFNDFPETTELAELARNLHHEIYRKKKFTPDVILLEWIKTEYSIFRAIERSLYKEYLTKPFLDLDPLLAFASGALNRRKSRAGKSLEHHTDFLLSYHKIPFSHPGKSEGNKKPDFILPSNEAYADEKFPSENLIFLGAKTTCKDRWRQILNEADRIDVKHLLTLQQGITVNQLAEMEEENVILVVPKPYHSYYPAEYREKIWTVDKFIHYAKEKYTT</sequence>
<dbReference type="EMBL" id="JPYA02000003">
    <property type="protein sequence ID" value="MEB3751587.1"/>
    <property type="molecule type" value="Genomic_DNA"/>
</dbReference>
<dbReference type="GO" id="GO:0009036">
    <property type="term" value="F:type II site-specific deoxyribonuclease activity"/>
    <property type="evidence" value="ECO:0007669"/>
    <property type="project" value="UniProtKB-EC"/>
</dbReference>
<dbReference type="Gene3D" id="3.40.91.80">
    <property type="match status" value="1"/>
</dbReference>
<dbReference type="SUPFAM" id="SSF52980">
    <property type="entry name" value="Restriction endonuclease-like"/>
    <property type="match status" value="1"/>
</dbReference>
<dbReference type="InterPro" id="IPR038365">
    <property type="entry name" value="EcoRII_C_sf"/>
</dbReference>
<dbReference type="Pfam" id="PF09217">
    <property type="entry name" value="EcoRII-N"/>
    <property type="match status" value="1"/>
</dbReference>
<reference evidence="3 4" key="1">
    <citation type="journal article" date="2014" name="Genome Announc.">
        <title>Draft Genome Sequence of Geobacillus icigianus Strain G1w1T Isolated from Hot Springs in the Valley of Geysers, Kamchatka (Russian Federation).</title>
        <authorList>
            <person name="Bryanskaya A.V."/>
            <person name="Rozanov A.S."/>
            <person name="Logacheva M.D."/>
            <person name="Kotenko A.V."/>
            <person name="Peltek S.E."/>
        </authorList>
    </citation>
    <scope>NUCLEOTIDE SEQUENCE [LARGE SCALE GENOMIC DNA]</scope>
    <source>
        <strain evidence="3 4">G1w1</strain>
    </source>
</reference>
<keyword evidence="4" id="KW-1185">Reference proteome</keyword>
<name>A0ABU6BHZ2_9BACL</name>
<evidence type="ECO:0000313" key="3">
    <source>
        <dbReference type="EMBL" id="MEB3751587.1"/>
    </source>
</evidence>
<evidence type="ECO:0000259" key="2">
    <source>
        <dbReference type="Pfam" id="PF09217"/>
    </source>
</evidence>
<dbReference type="InterPro" id="IPR015109">
    <property type="entry name" value="Restrct_endonuc_II_EcoRII_C"/>
</dbReference>